<dbReference type="PANTHER" id="PTHR30055">
    <property type="entry name" value="HTH-TYPE TRANSCRIPTIONAL REGULATOR RUTR"/>
    <property type="match status" value="1"/>
</dbReference>
<evidence type="ECO:0000313" key="7">
    <source>
        <dbReference type="Proteomes" id="UP000621510"/>
    </source>
</evidence>
<dbReference type="Proteomes" id="UP000621510">
    <property type="component" value="Unassembled WGS sequence"/>
</dbReference>
<keyword evidence="2 4" id="KW-0238">DNA-binding</keyword>
<keyword evidence="7" id="KW-1185">Reference proteome</keyword>
<feature type="DNA-binding region" description="H-T-H motif" evidence="4">
    <location>
        <begin position="104"/>
        <end position="123"/>
    </location>
</feature>
<dbReference type="PANTHER" id="PTHR30055:SF151">
    <property type="entry name" value="TRANSCRIPTIONAL REGULATORY PROTEIN"/>
    <property type="match status" value="1"/>
</dbReference>
<dbReference type="SUPFAM" id="SSF48498">
    <property type="entry name" value="Tetracyclin repressor-like, C-terminal domain"/>
    <property type="match status" value="1"/>
</dbReference>
<dbReference type="InterPro" id="IPR009057">
    <property type="entry name" value="Homeodomain-like_sf"/>
</dbReference>
<dbReference type="EMBL" id="JAERRG010000051">
    <property type="protein sequence ID" value="MBL1120465.1"/>
    <property type="molecule type" value="Genomic_DNA"/>
</dbReference>
<dbReference type="InterPro" id="IPR004111">
    <property type="entry name" value="Repressor_TetR_C"/>
</dbReference>
<dbReference type="Gene3D" id="1.10.357.10">
    <property type="entry name" value="Tetracycline Repressor, domain 2"/>
    <property type="match status" value="1"/>
</dbReference>
<dbReference type="Pfam" id="PF02909">
    <property type="entry name" value="TetR_C_1"/>
    <property type="match status" value="1"/>
</dbReference>
<comment type="caution">
    <text evidence="6">The sequence shown here is derived from an EMBL/GenBank/DDBJ whole genome shotgun (WGS) entry which is preliminary data.</text>
</comment>
<dbReference type="SUPFAM" id="SSF46689">
    <property type="entry name" value="Homeodomain-like"/>
    <property type="match status" value="1"/>
</dbReference>
<reference evidence="6 7" key="1">
    <citation type="submission" date="2021-01" db="EMBL/GenBank/DDBJ databases">
        <title>WGS of actinomycetes isolated from Thailand.</title>
        <authorList>
            <person name="Thawai C."/>
        </authorList>
    </citation>
    <scope>NUCLEOTIDE SEQUENCE [LARGE SCALE GENOMIC DNA]</scope>
    <source>
        <strain evidence="6 7">CA3R110</strain>
    </source>
</reference>
<organism evidence="6 7">
    <name type="scientific">Streptomyces endocoffeicus</name>
    <dbReference type="NCBI Taxonomy" id="2898945"/>
    <lineage>
        <taxon>Bacteria</taxon>
        <taxon>Bacillati</taxon>
        <taxon>Actinomycetota</taxon>
        <taxon>Actinomycetes</taxon>
        <taxon>Kitasatosporales</taxon>
        <taxon>Streptomycetaceae</taxon>
        <taxon>Streptomyces</taxon>
    </lineage>
</organism>
<dbReference type="InterPro" id="IPR036271">
    <property type="entry name" value="Tet_transcr_reg_TetR-rel_C_sf"/>
</dbReference>
<accession>A0ABS1Q7Z4</accession>
<dbReference type="Gene3D" id="1.10.10.60">
    <property type="entry name" value="Homeodomain-like"/>
    <property type="match status" value="1"/>
</dbReference>
<evidence type="ECO:0000256" key="4">
    <source>
        <dbReference type="PROSITE-ProRule" id="PRU00335"/>
    </source>
</evidence>
<protein>
    <submittedName>
        <fullName evidence="6">TetR/AcrR family transcriptional regulator C-terminal domain-containing protein</fullName>
    </submittedName>
</protein>
<feature type="domain" description="HTH tetR-type" evidence="5">
    <location>
        <begin position="81"/>
        <end position="141"/>
    </location>
</feature>
<evidence type="ECO:0000256" key="3">
    <source>
        <dbReference type="ARBA" id="ARBA00023163"/>
    </source>
</evidence>
<dbReference type="InterPro" id="IPR001647">
    <property type="entry name" value="HTH_TetR"/>
</dbReference>
<dbReference type="InterPro" id="IPR050109">
    <property type="entry name" value="HTH-type_TetR-like_transc_reg"/>
</dbReference>
<keyword evidence="3" id="KW-0804">Transcription</keyword>
<evidence type="ECO:0000313" key="6">
    <source>
        <dbReference type="EMBL" id="MBL1120465.1"/>
    </source>
</evidence>
<gene>
    <name evidence="6" type="ORF">JK364_50475</name>
</gene>
<keyword evidence="1" id="KW-0805">Transcription regulation</keyword>
<proteinExistence type="predicted"/>
<name>A0ABS1Q7Z4_9ACTN</name>
<evidence type="ECO:0000256" key="2">
    <source>
        <dbReference type="ARBA" id="ARBA00023125"/>
    </source>
</evidence>
<evidence type="ECO:0000256" key="1">
    <source>
        <dbReference type="ARBA" id="ARBA00023015"/>
    </source>
</evidence>
<evidence type="ECO:0000259" key="5">
    <source>
        <dbReference type="PROSITE" id="PS50977"/>
    </source>
</evidence>
<sequence length="300" mass="32114">MCPTSQVAVPGCESGTDYGAYFLVWAAYSCLTYIVHTEEGGSSTPDSEGGSVRETDGAKLPAAIEAVWGLRERPQKGPKPGLSLELIIGGAVAIAEAEGIGAVSMNRVAVDLGVTTMALYRYVGSKDELLVLMTDAAFGAPPDLAAEPGGWRSGLTRWCRALLHVQCKHSWMLRIPVNGYPTTPNQLGWLETGLASLGDTPLNEHEKLSVMLTLSGFVRIQATLASDIDDYTRATGTAADEAPASYARVLEKLASPERFPALNAVIASGVMDRHDEPDTEFIFGLERFLDGIELLVREKS</sequence>
<dbReference type="Pfam" id="PF00440">
    <property type="entry name" value="TetR_N"/>
    <property type="match status" value="1"/>
</dbReference>
<dbReference type="PROSITE" id="PS50977">
    <property type="entry name" value="HTH_TETR_2"/>
    <property type="match status" value="1"/>
</dbReference>